<feature type="compositionally biased region" description="Basic and acidic residues" evidence="1">
    <location>
        <begin position="8"/>
        <end position="21"/>
    </location>
</feature>
<feature type="region of interest" description="Disordered" evidence="1">
    <location>
        <begin position="1"/>
        <end position="30"/>
    </location>
</feature>
<proteinExistence type="predicted"/>
<evidence type="ECO:0000313" key="3">
    <source>
        <dbReference type="Proteomes" id="UP001152622"/>
    </source>
</evidence>
<protein>
    <submittedName>
        <fullName evidence="2">Uncharacterized protein</fullName>
    </submittedName>
</protein>
<gene>
    <name evidence="2" type="ORF">SKAU_G00380830</name>
</gene>
<accession>A0A9Q1EDL3</accession>
<dbReference type="Proteomes" id="UP001152622">
    <property type="component" value="Chromosome 19"/>
</dbReference>
<name>A0A9Q1EDL3_SYNKA</name>
<reference evidence="2" key="1">
    <citation type="journal article" date="2023" name="Science">
        <title>Genome structures resolve the early diversification of teleost fishes.</title>
        <authorList>
            <person name="Parey E."/>
            <person name="Louis A."/>
            <person name="Montfort J."/>
            <person name="Bouchez O."/>
            <person name="Roques C."/>
            <person name="Iampietro C."/>
            <person name="Lluch J."/>
            <person name="Castinel A."/>
            <person name="Donnadieu C."/>
            <person name="Desvignes T."/>
            <person name="Floi Bucao C."/>
            <person name="Jouanno E."/>
            <person name="Wen M."/>
            <person name="Mejri S."/>
            <person name="Dirks R."/>
            <person name="Jansen H."/>
            <person name="Henkel C."/>
            <person name="Chen W.J."/>
            <person name="Zahm M."/>
            <person name="Cabau C."/>
            <person name="Klopp C."/>
            <person name="Thompson A.W."/>
            <person name="Robinson-Rechavi M."/>
            <person name="Braasch I."/>
            <person name="Lecointre G."/>
            <person name="Bobe J."/>
            <person name="Postlethwait J.H."/>
            <person name="Berthelot C."/>
            <person name="Roest Crollius H."/>
            <person name="Guiguen Y."/>
        </authorList>
    </citation>
    <scope>NUCLEOTIDE SEQUENCE</scope>
    <source>
        <strain evidence="2">WJC10195</strain>
    </source>
</reference>
<evidence type="ECO:0000313" key="2">
    <source>
        <dbReference type="EMBL" id="KAJ8336863.1"/>
    </source>
</evidence>
<dbReference type="AlphaFoldDB" id="A0A9Q1EDL3"/>
<keyword evidence="3" id="KW-1185">Reference proteome</keyword>
<evidence type="ECO:0000256" key="1">
    <source>
        <dbReference type="SAM" id="MobiDB-lite"/>
    </source>
</evidence>
<sequence length="74" mass="8115">MMDGDGDGEARQGHRGRREEPGAANEKAAFRVTDPCRKVIESRAARLRAARDTAAEGRRIMTNFFLPGPGSDRT</sequence>
<dbReference type="EMBL" id="JAINUF010000019">
    <property type="protein sequence ID" value="KAJ8336863.1"/>
    <property type="molecule type" value="Genomic_DNA"/>
</dbReference>
<comment type="caution">
    <text evidence="2">The sequence shown here is derived from an EMBL/GenBank/DDBJ whole genome shotgun (WGS) entry which is preliminary data.</text>
</comment>
<organism evidence="2 3">
    <name type="scientific">Synaphobranchus kaupii</name>
    <name type="common">Kaup's arrowtooth eel</name>
    <dbReference type="NCBI Taxonomy" id="118154"/>
    <lineage>
        <taxon>Eukaryota</taxon>
        <taxon>Metazoa</taxon>
        <taxon>Chordata</taxon>
        <taxon>Craniata</taxon>
        <taxon>Vertebrata</taxon>
        <taxon>Euteleostomi</taxon>
        <taxon>Actinopterygii</taxon>
        <taxon>Neopterygii</taxon>
        <taxon>Teleostei</taxon>
        <taxon>Anguilliformes</taxon>
        <taxon>Synaphobranchidae</taxon>
        <taxon>Synaphobranchus</taxon>
    </lineage>
</organism>